<evidence type="ECO:0000256" key="6">
    <source>
        <dbReference type="ARBA" id="ARBA00022741"/>
    </source>
</evidence>
<comment type="catalytic activity">
    <reaction evidence="9">
        <text>L-threonyl-[protein] + ATP = O-phospho-L-threonyl-[protein] + ADP + H(+)</text>
        <dbReference type="Rhea" id="RHEA:46608"/>
        <dbReference type="Rhea" id="RHEA-COMP:11060"/>
        <dbReference type="Rhea" id="RHEA-COMP:11605"/>
        <dbReference type="ChEBI" id="CHEBI:15378"/>
        <dbReference type="ChEBI" id="CHEBI:30013"/>
        <dbReference type="ChEBI" id="CHEBI:30616"/>
        <dbReference type="ChEBI" id="CHEBI:61977"/>
        <dbReference type="ChEBI" id="CHEBI:456216"/>
        <dbReference type="EC" id="2.7.11.1"/>
    </reaction>
</comment>
<sequence>PEVLGPEKYDKSCDLWSLGVITYILLNNGAPISPGMKLRIRNGQYGFPTAEWKNVSDNDVHGPCRRRRCQPCRILNEDKEQWVDVQEEMSQALATMRIDEDQQIKLKTLKDRREQNSAQAKEGQRQRRGAAASDEHCDVPGPGLQVVRLQQASSIFCALALHRRLGLRALELLHLLHAWLMSSLWSYTSSRPDPDLSHSLIRLMRWQDIGRCIRKHHGSSGMRFGSMDCVRDGLALTACDVASLLLLLLAAAAPSPLFCRCSVRSPAGDRKTKCDSALQISVMRLQSPAGDRKTNRLKV</sequence>
<keyword evidence="8" id="KW-0067">ATP-binding</keyword>
<evidence type="ECO:0000256" key="7">
    <source>
        <dbReference type="ARBA" id="ARBA00022777"/>
    </source>
</evidence>
<feature type="region of interest" description="Disordered" evidence="11">
    <location>
        <begin position="109"/>
        <end position="137"/>
    </location>
</feature>
<dbReference type="AlphaFoldDB" id="A0A1I8F6C7"/>
<evidence type="ECO:0000313" key="12">
    <source>
        <dbReference type="Proteomes" id="UP000095280"/>
    </source>
</evidence>
<evidence type="ECO:0000256" key="8">
    <source>
        <dbReference type="ARBA" id="ARBA00022840"/>
    </source>
</evidence>
<name>A0A1I8F6C7_9PLAT</name>
<reference evidence="13" key="1">
    <citation type="submission" date="2016-11" db="UniProtKB">
        <authorList>
            <consortium name="WormBaseParasite"/>
        </authorList>
    </citation>
    <scope>IDENTIFICATION</scope>
</reference>
<dbReference type="Gene3D" id="1.10.510.10">
    <property type="entry name" value="Transferase(Phosphotransferase) domain 1"/>
    <property type="match status" value="1"/>
</dbReference>
<dbReference type="WBParaSite" id="maker-unitig_20904-snap-gene-0.3-mRNA-1">
    <property type="protein sequence ID" value="maker-unitig_20904-snap-gene-0.3-mRNA-1"/>
    <property type="gene ID" value="maker-unitig_20904-snap-gene-0.3"/>
</dbReference>
<protein>
    <recommendedName>
        <fullName evidence="2">non-specific serine/threonine protein kinase</fullName>
        <ecNumber evidence="2">2.7.11.1</ecNumber>
    </recommendedName>
</protein>
<comment type="similarity">
    <text evidence="1">Belongs to the protein kinase superfamily. CAMK Ser/Thr protein kinase family.</text>
</comment>
<keyword evidence="4" id="KW-0597">Phosphoprotein</keyword>
<accession>A0A1I8F6C7</accession>
<keyword evidence="3" id="KW-0723">Serine/threonine-protein kinase</keyword>
<dbReference type="Proteomes" id="UP000095280">
    <property type="component" value="Unplaced"/>
</dbReference>
<evidence type="ECO:0000256" key="10">
    <source>
        <dbReference type="ARBA" id="ARBA00048679"/>
    </source>
</evidence>
<evidence type="ECO:0000256" key="2">
    <source>
        <dbReference type="ARBA" id="ARBA00012513"/>
    </source>
</evidence>
<organism evidence="12 13">
    <name type="scientific">Macrostomum lignano</name>
    <dbReference type="NCBI Taxonomy" id="282301"/>
    <lineage>
        <taxon>Eukaryota</taxon>
        <taxon>Metazoa</taxon>
        <taxon>Spiralia</taxon>
        <taxon>Lophotrochozoa</taxon>
        <taxon>Platyhelminthes</taxon>
        <taxon>Rhabditophora</taxon>
        <taxon>Macrostomorpha</taxon>
        <taxon>Macrostomida</taxon>
        <taxon>Macrostomidae</taxon>
        <taxon>Macrostomum</taxon>
    </lineage>
</organism>
<keyword evidence="7" id="KW-0418">Kinase</keyword>
<evidence type="ECO:0000256" key="11">
    <source>
        <dbReference type="SAM" id="MobiDB-lite"/>
    </source>
</evidence>
<dbReference type="GO" id="GO:0005524">
    <property type="term" value="F:ATP binding"/>
    <property type="evidence" value="ECO:0007669"/>
    <property type="project" value="UniProtKB-KW"/>
</dbReference>
<comment type="catalytic activity">
    <reaction evidence="10">
        <text>L-seryl-[protein] + ATP = O-phospho-L-seryl-[protein] + ADP + H(+)</text>
        <dbReference type="Rhea" id="RHEA:17989"/>
        <dbReference type="Rhea" id="RHEA-COMP:9863"/>
        <dbReference type="Rhea" id="RHEA-COMP:11604"/>
        <dbReference type="ChEBI" id="CHEBI:15378"/>
        <dbReference type="ChEBI" id="CHEBI:29999"/>
        <dbReference type="ChEBI" id="CHEBI:30616"/>
        <dbReference type="ChEBI" id="CHEBI:83421"/>
        <dbReference type="ChEBI" id="CHEBI:456216"/>
        <dbReference type="EC" id="2.7.11.1"/>
    </reaction>
</comment>
<dbReference type="EC" id="2.7.11.1" evidence="2"/>
<keyword evidence="12" id="KW-1185">Reference proteome</keyword>
<dbReference type="SUPFAM" id="SSF56112">
    <property type="entry name" value="Protein kinase-like (PK-like)"/>
    <property type="match status" value="1"/>
</dbReference>
<dbReference type="Gene3D" id="4.10.1170.10">
    <property type="entry name" value="MAP kinase activated protein kinase 2"/>
    <property type="match status" value="1"/>
</dbReference>
<dbReference type="InterPro" id="IPR011009">
    <property type="entry name" value="Kinase-like_dom_sf"/>
</dbReference>
<evidence type="ECO:0000256" key="9">
    <source>
        <dbReference type="ARBA" id="ARBA00047899"/>
    </source>
</evidence>
<keyword evidence="5" id="KW-0808">Transferase</keyword>
<evidence type="ECO:0000256" key="4">
    <source>
        <dbReference type="ARBA" id="ARBA00022553"/>
    </source>
</evidence>
<evidence type="ECO:0000256" key="1">
    <source>
        <dbReference type="ARBA" id="ARBA00006692"/>
    </source>
</evidence>
<dbReference type="GO" id="GO:0004674">
    <property type="term" value="F:protein serine/threonine kinase activity"/>
    <property type="evidence" value="ECO:0007669"/>
    <property type="project" value="UniProtKB-KW"/>
</dbReference>
<proteinExistence type="inferred from homology"/>
<dbReference type="PANTHER" id="PTHR24347">
    <property type="entry name" value="SERINE/THREONINE-PROTEIN KINASE"/>
    <property type="match status" value="1"/>
</dbReference>
<keyword evidence="6" id="KW-0547">Nucleotide-binding</keyword>
<evidence type="ECO:0000313" key="13">
    <source>
        <dbReference type="WBParaSite" id="maker-unitig_20904-snap-gene-0.3-mRNA-1"/>
    </source>
</evidence>
<evidence type="ECO:0000256" key="5">
    <source>
        <dbReference type="ARBA" id="ARBA00022679"/>
    </source>
</evidence>
<dbReference type="InterPro" id="IPR027442">
    <property type="entry name" value="MAPKAPK_C"/>
</dbReference>
<evidence type="ECO:0000256" key="3">
    <source>
        <dbReference type="ARBA" id="ARBA00022527"/>
    </source>
</evidence>